<dbReference type="InterPro" id="IPR036412">
    <property type="entry name" value="HAD-like_sf"/>
</dbReference>
<keyword evidence="2" id="KW-1185">Reference proteome</keyword>
<dbReference type="SUPFAM" id="SSF56784">
    <property type="entry name" value="HAD-like"/>
    <property type="match status" value="1"/>
</dbReference>
<dbReference type="Proteomes" id="UP000294919">
    <property type="component" value="Unassembled WGS sequence"/>
</dbReference>
<dbReference type="AlphaFoldDB" id="A0A4R2KML8"/>
<dbReference type="Gene3D" id="3.40.50.1000">
    <property type="entry name" value="HAD superfamily/HAD-like"/>
    <property type="match status" value="1"/>
</dbReference>
<dbReference type="RefSeq" id="WP_132245658.1">
    <property type="nucleotide sequence ID" value="NZ_SLWV01000014.1"/>
</dbReference>
<dbReference type="EMBL" id="SLWV01000014">
    <property type="protein sequence ID" value="TCO73797.1"/>
    <property type="molecule type" value="Genomic_DNA"/>
</dbReference>
<reference evidence="1 2" key="1">
    <citation type="submission" date="2019-03" db="EMBL/GenBank/DDBJ databases">
        <title>Genomic Encyclopedia of Type Strains, Phase IV (KMG-IV): sequencing the most valuable type-strain genomes for metagenomic binning, comparative biology and taxonomic classification.</title>
        <authorList>
            <person name="Goeker M."/>
        </authorList>
    </citation>
    <scope>NUCLEOTIDE SEQUENCE [LARGE SCALE GENOMIC DNA]</scope>
    <source>
        <strain evidence="1 2">DSM 102940</strain>
    </source>
</reference>
<comment type="caution">
    <text evidence="1">The sequence shown here is derived from an EMBL/GenBank/DDBJ whole genome shotgun (WGS) entry which is preliminary data.</text>
</comment>
<accession>A0A4R2KML8</accession>
<organism evidence="1 2">
    <name type="scientific">Marinisporobacter balticus</name>
    <dbReference type="NCBI Taxonomy" id="2018667"/>
    <lineage>
        <taxon>Bacteria</taxon>
        <taxon>Bacillati</taxon>
        <taxon>Bacillota</taxon>
        <taxon>Clostridia</taxon>
        <taxon>Peptostreptococcales</taxon>
        <taxon>Thermotaleaceae</taxon>
        <taxon>Marinisporobacter</taxon>
    </lineage>
</organism>
<sequence>MLKLEIPGRAGVEIENVVFDYNGTLAVDGEMSQSIKEMLMKIKNNFNVYILTADTYGTVKEACKDLDVNIKTFPHENVGICKSEIVKNLGKEKTICVGNGYNDIIMIQESVISMGIIGKEGCCGKLLCHCDIVVNAIEDVFDLLLHPNRIKATLRN</sequence>
<name>A0A4R2KML8_9FIRM</name>
<protein>
    <submittedName>
        <fullName evidence="1">P-type E1-E2 ATPase</fullName>
    </submittedName>
</protein>
<evidence type="ECO:0000313" key="1">
    <source>
        <dbReference type="EMBL" id="TCO73797.1"/>
    </source>
</evidence>
<gene>
    <name evidence="1" type="ORF">EV214_11430</name>
</gene>
<dbReference type="InterPro" id="IPR023214">
    <property type="entry name" value="HAD_sf"/>
</dbReference>
<evidence type="ECO:0000313" key="2">
    <source>
        <dbReference type="Proteomes" id="UP000294919"/>
    </source>
</evidence>
<proteinExistence type="predicted"/>
<dbReference type="OrthoDB" id="159409at2"/>